<accession>A0A8E0RU84</accession>
<keyword evidence="3" id="KW-1185">Reference proteome</keyword>
<name>A0A8E0RU84_9TREM</name>
<keyword evidence="1" id="KW-0732">Signal</keyword>
<feature type="chain" id="PRO_5034996647" description="Corticotropin-releasing factor domain-containing protein" evidence="1">
    <location>
        <begin position="22"/>
        <end position="142"/>
    </location>
</feature>
<evidence type="ECO:0000256" key="1">
    <source>
        <dbReference type="SAM" id="SignalP"/>
    </source>
</evidence>
<dbReference type="EMBL" id="LUCM01006139">
    <property type="protein sequence ID" value="KAA0191758.1"/>
    <property type="molecule type" value="Genomic_DNA"/>
</dbReference>
<proteinExistence type="predicted"/>
<dbReference type="AlphaFoldDB" id="A0A8E0RU84"/>
<organism evidence="2 3">
    <name type="scientific">Fasciolopsis buskii</name>
    <dbReference type="NCBI Taxonomy" id="27845"/>
    <lineage>
        <taxon>Eukaryota</taxon>
        <taxon>Metazoa</taxon>
        <taxon>Spiralia</taxon>
        <taxon>Lophotrochozoa</taxon>
        <taxon>Platyhelminthes</taxon>
        <taxon>Trematoda</taxon>
        <taxon>Digenea</taxon>
        <taxon>Plagiorchiida</taxon>
        <taxon>Echinostomata</taxon>
        <taxon>Echinostomatoidea</taxon>
        <taxon>Fasciolidae</taxon>
        <taxon>Fasciolopsis</taxon>
    </lineage>
</organism>
<gene>
    <name evidence="2" type="ORF">FBUS_06354</name>
</gene>
<evidence type="ECO:0008006" key="4">
    <source>
        <dbReference type="Google" id="ProtNLM"/>
    </source>
</evidence>
<evidence type="ECO:0000313" key="2">
    <source>
        <dbReference type="EMBL" id="KAA0191758.1"/>
    </source>
</evidence>
<evidence type="ECO:0000313" key="3">
    <source>
        <dbReference type="Proteomes" id="UP000728185"/>
    </source>
</evidence>
<dbReference type="Proteomes" id="UP000728185">
    <property type="component" value="Unassembled WGS sequence"/>
</dbReference>
<feature type="signal peptide" evidence="1">
    <location>
        <begin position="1"/>
        <end position="21"/>
    </location>
</feature>
<protein>
    <recommendedName>
        <fullName evidence="4">Corticotropin-releasing factor domain-containing protein</fullName>
    </recommendedName>
</protein>
<reference evidence="2" key="1">
    <citation type="submission" date="2019-05" db="EMBL/GenBank/DDBJ databases">
        <title>Annotation for the trematode Fasciolopsis buski.</title>
        <authorList>
            <person name="Choi Y.-J."/>
        </authorList>
    </citation>
    <scope>NUCLEOTIDE SEQUENCE</scope>
    <source>
        <strain evidence="2">HT</strain>
        <tissue evidence="2">Whole worm</tissue>
    </source>
</reference>
<comment type="caution">
    <text evidence="2">The sequence shown here is derived from an EMBL/GenBank/DDBJ whole genome shotgun (WGS) entry which is preliminary data.</text>
</comment>
<sequence>MFSSLLPQIVCTLCILFRSFAQDFPDYRIRDGSDRKFITSEDYFPNWLEEDSVEQDEGGMPDLYSPFSRNLYTHRPFGLRYPQISYQKTREDMEDERLLALARRRAEKAATVEMTSNNMVDELIRHVKTYGPMVMNVLKWFG</sequence>